<feature type="domain" description="ParB-like N-terminal" evidence="2">
    <location>
        <begin position="66"/>
        <end position="160"/>
    </location>
</feature>
<dbReference type="GO" id="GO:0007059">
    <property type="term" value="P:chromosome segregation"/>
    <property type="evidence" value="ECO:0007669"/>
    <property type="project" value="TreeGrafter"/>
</dbReference>
<dbReference type="KEGG" id="mon:G8E03_16070"/>
<dbReference type="RefSeq" id="WP_166194972.1">
    <property type="nucleotide sequence ID" value="NZ_CP049814.1"/>
</dbReference>
<keyword evidence="3" id="KW-0614">Plasmid</keyword>
<protein>
    <submittedName>
        <fullName evidence="3">ParB N-terminal domain-containing protein</fullName>
    </submittedName>
</protein>
<evidence type="ECO:0000259" key="2">
    <source>
        <dbReference type="Pfam" id="PF02195"/>
    </source>
</evidence>
<feature type="region of interest" description="Disordered" evidence="1">
    <location>
        <begin position="1"/>
        <end position="28"/>
    </location>
</feature>
<organism evidence="3 4">
    <name type="scientific">Pontivivens nitratireducens</name>
    <dbReference type="NCBI Taxonomy" id="2758038"/>
    <lineage>
        <taxon>Bacteria</taxon>
        <taxon>Pseudomonadati</taxon>
        <taxon>Pseudomonadota</taxon>
        <taxon>Alphaproteobacteria</taxon>
        <taxon>Rhodobacterales</taxon>
        <taxon>Paracoccaceae</taxon>
        <taxon>Pontivivens</taxon>
    </lineage>
</organism>
<dbReference type="PANTHER" id="PTHR33375:SF1">
    <property type="entry name" value="CHROMOSOME-PARTITIONING PROTEIN PARB-RELATED"/>
    <property type="match status" value="1"/>
</dbReference>
<dbReference type="InterPro" id="IPR050336">
    <property type="entry name" value="Chromosome_partition/occlusion"/>
</dbReference>
<dbReference type="Pfam" id="PF02195">
    <property type="entry name" value="ParB_N"/>
    <property type="match status" value="1"/>
</dbReference>
<dbReference type="Gene3D" id="3.90.1530.30">
    <property type="match status" value="1"/>
</dbReference>
<dbReference type="CDD" id="cd16405">
    <property type="entry name" value="RepB_like_N"/>
    <property type="match status" value="1"/>
</dbReference>
<keyword evidence="4" id="KW-1185">Reference proteome</keyword>
<dbReference type="InterPro" id="IPR003115">
    <property type="entry name" value="ParB_N"/>
</dbReference>
<evidence type="ECO:0000313" key="3">
    <source>
        <dbReference type="EMBL" id="QIK42360.1"/>
    </source>
</evidence>
<sequence length="344" mass="37032">MARRKRLDPAELAASRPAPEPKSMGMPEAAAPPIARVAGESAGGGARALAMADEAGRLIHAIPLISINMSHLTRDRIKSTDEGMQSLRASIMAHGQRMPVEVMQSDAQPPYHFGLISGYRRMQAVMELAAEHPGDTRFTTIKAFIRQPDDLRGAYVAMVEENEIREDVSHFERARVALMATQAEVFESVEEAVNALYATGSKARRSKIRSFVSVVQELGSTLTYPQSVNERLGLRLAEAIRAGQGARLVQALTEGSFDDAAGQNAVLEAALNAKVSHAKPAKGAGKVSHAKPLFEHRLPNGATVALHRTGDVSRLEFSGHELTPHQAQMLAGALEVMLEAGDPK</sequence>
<geneLocation type="plasmid" evidence="3 4">
    <name>unnamed3</name>
</geneLocation>
<name>A0A6G7VR12_9RHOB</name>
<dbReference type="InterPro" id="IPR036086">
    <property type="entry name" value="ParB/Sulfiredoxin_sf"/>
</dbReference>
<reference evidence="3 4" key="1">
    <citation type="submission" date="2020-03" db="EMBL/GenBank/DDBJ databases">
        <title>Complete genome sequence of Monaibacterium sp. ALG8 with diverse plasmids.</title>
        <authorList>
            <person name="Sun C."/>
        </authorList>
    </citation>
    <scope>NUCLEOTIDE SEQUENCE [LARGE SCALE GENOMIC DNA]</scope>
    <source>
        <strain evidence="3 4">ALG8</strain>
        <plasmid evidence="3 4">unnamed3</plasmid>
    </source>
</reference>
<evidence type="ECO:0000313" key="4">
    <source>
        <dbReference type="Proteomes" id="UP000500791"/>
    </source>
</evidence>
<evidence type="ECO:0000256" key="1">
    <source>
        <dbReference type="SAM" id="MobiDB-lite"/>
    </source>
</evidence>
<dbReference type="PANTHER" id="PTHR33375">
    <property type="entry name" value="CHROMOSOME-PARTITIONING PROTEIN PARB-RELATED"/>
    <property type="match status" value="1"/>
</dbReference>
<dbReference type="GO" id="GO:0005694">
    <property type="term" value="C:chromosome"/>
    <property type="evidence" value="ECO:0007669"/>
    <property type="project" value="TreeGrafter"/>
</dbReference>
<proteinExistence type="predicted"/>
<accession>A0A6G7VR12</accession>
<dbReference type="SUPFAM" id="SSF110849">
    <property type="entry name" value="ParB/Sulfiredoxin"/>
    <property type="match status" value="1"/>
</dbReference>
<dbReference type="InterPro" id="IPR037972">
    <property type="entry name" value="RepB_N"/>
</dbReference>
<dbReference type="AlphaFoldDB" id="A0A6G7VR12"/>
<dbReference type="Proteomes" id="UP000500791">
    <property type="component" value="Plasmid unnamed3"/>
</dbReference>
<gene>
    <name evidence="3" type="ORF">G8E03_16070</name>
</gene>
<dbReference type="EMBL" id="CP049814">
    <property type="protein sequence ID" value="QIK42360.1"/>
    <property type="molecule type" value="Genomic_DNA"/>
</dbReference>